<keyword evidence="5" id="KW-1188">Viral release from host cell</keyword>
<keyword evidence="3" id="KW-1244">Viral short tail ejection system</keyword>
<evidence type="ECO:0000256" key="4">
    <source>
        <dbReference type="ARBA" id="ARBA00022595"/>
    </source>
</evidence>
<sequence length="501" mass="56189">MKHTTASSFWQERESKRSNMMLRFERYAAMTIPKVLHPESYDQSNDPDTQDYQSLGAQGTTHLSNKLMLAMFAPSRPFLKLQASEKFLKEAATKANITETQVNAVLVQGERRAIKKLDSLAQRPKLFQVMRSLIVVGNCLLVLEKKSMRVMSIRNYVVKRNVKGEVIELCIREKVLFNELDPAVQTQLAMRYTGDSEVYFYKWIKRQENGQMAMTQWVENMQLPEKFNGRWAIDKCPYQVLTWDLSDDADYGTGLVEEYARDFEAVSVLSEAIVNGGVLSAEFRWMVNPNGITSVEDVANSNNGDALPGLEQDVKPVMGGNPKALEVLAQSLDRWERRISRGFLMGSAIIRDAERVTQEEVRMTANELETAYGGVYSTLAASLQKPVGVWLLDASDFSLQGTQIEVTIVTGLDALSRNGDLENFRLAISDLAQIATLPETLQARMKFDEIKAFVGQGRNVDLDKFLMTDAEYAKVQEQQQASRMAETVGTEAGIAATQGQA</sequence>
<proteinExistence type="predicted"/>
<dbReference type="GO" id="GO:0044423">
    <property type="term" value="C:virion component"/>
    <property type="evidence" value="ECO:0007669"/>
    <property type="project" value="UniProtKB-KW"/>
</dbReference>
<evidence type="ECO:0000256" key="3">
    <source>
        <dbReference type="ARBA" id="ARBA00022470"/>
    </source>
</evidence>
<keyword evidence="6" id="KW-0946">Virion</keyword>
<dbReference type="GO" id="GO:0099002">
    <property type="term" value="P:symbiont genome ejection through host cell envelope, short tail mechanism"/>
    <property type="evidence" value="ECO:0007669"/>
    <property type="project" value="UniProtKB-KW"/>
</dbReference>
<evidence type="ECO:0000256" key="6">
    <source>
        <dbReference type="ARBA" id="ARBA00022844"/>
    </source>
</evidence>
<evidence type="ECO:0000256" key="7">
    <source>
        <dbReference type="ARBA" id="ARBA00022950"/>
    </source>
</evidence>
<evidence type="ECO:0000313" key="12">
    <source>
        <dbReference type="Proteomes" id="UP000261817"/>
    </source>
</evidence>
<dbReference type="Proteomes" id="UP000261817">
    <property type="component" value="Segment"/>
</dbReference>
<evidence type="ECO:0000256" key="1">
    <source>
        <dbReference type="ARBA" id="ARBA00003421"/>
    </source>
</evidence>
<organism evidence="11 12">
    <name type="scientific">Curvibacter phage P26059B</name>
    <dbReference type="NCBI Taxonomy" id="1983784"/>
    <lineage>
        <taxon>Viruses</taxon>
        <taxon>Duplodnaviria</taxon>
        <taxon>Heunggongvirae</taxon>
        <taxon>Uroviricota</taxon>
        <taxon>Caudoviricetes</taxon>
        <taxon>Autographivirales</taxon>
        <taxon>Autonotataviridae</taxon>
        <taxon>Kalppathivirus</taxon>
        <taxon>Kalppathivirus P26059B</taxon>
    </lineage>
</organism>
<gene>
    <name evidence="11" type="ORF">P26059B_0014</name>
</gene>
<name>A0A384UXW4_9CAUD</name>
<evidence type="ECO:0000256" key="8">
    <source>
        <dbReference type="ARBA" id="ARBA00023009"/>
    </source>
</evidence>
<dbReference type="InterPro" id="IPR020991">
    <property type="entry name" value="Connector_podovirus"/>
</dbReference>
<keyword evidence="8" id="KW-1171">Viral genome ejection through host cell envelope</keyword>
<evidence type="ECO:0000256" key="9">
    <source>
        <dbReference type="ARBA" id="ARBA00023219"/>
    </source>
</evidence>
<keyword evidence="9" id="KW-0231">Viral genome packaging</keyword>
<keyword evidence="12" id="KW-1185">Reference proteome</keyword>
<comment type="subcellular location">
    <subcellularLocation>
        <location evidence="2">Virion</location>
    </subcellularLocation>
</comment>
<protein>
    <submittedName>
        <fullName evidence="11">Head-to-tail joining protein</fullName>
    </submittedName>
</protein>
<comment type="function">
    <text evidence="1">Forms the portal vertex of the capsid. This portal plays critical roles in head assembly, genome packaging, neck/tail attachment, and genome ejection. The portal protein multimerizes as a single ring-shaped homododecamer arranged around a central channel.</text>
</comment>
<evidence type="ECO:0000313" key="11">
    <source>
        <dbReference type="EMBL" id="ASJ79290.1"/>
    </source>
</evidence>
<evidence type="ECO:0000256" key="5">
    <source>
        <dbReference type="ARBA" id="ARBA00022612"/>
    </source>
</evidence>
<reference evidence="11 12" key="1">
    <citation type="journal article" date="2018" name="Sci. Rep.">
        <title>Genomic and ecological study of two distinctive freshwater bacteriophages infecting a Comamonadaceae bacterium.</title>
        <authorList>
            <person name="Moon K."/>
            <person name="Kang I."/>
            <person name="Kim S."/>
            <person name="Kim S.J."/>
            <person name="Cho J.C."/>
        </authorList>
    </citation>
    <scope>NUCLEOTIDE SEQUENCE [LARGE SCALE GENOMIC DNA]</scope>
</reference>
<keyword evidence="10" id="KW-1160">Virus entry into host cell</keyword>
<evidence type="ECO:0000256" key="2">
    <source>
        <dbReference type="ARBA" id="ARBA00004328"/>
    </source>
</evidence>
<dbReference type="EMBL" id="KY981272">
    <property type="protein sequence ID" value="ASJ79290.1"/>
    <property type="molecule type" value="Genomic_DNA"/>
</dbReference>
<accession>A0A384UXW4</accession>
<keyword evidence="7" id="KW-0118">Viral capsid assembly</keyword>
<keyword evidence="4" id="KW-1162">Viral penetration into host cytoplasm</keyword>
<dbReference type="Pfam" id="PF12236">
    <property type="entry name" value="Head-tail_con"/>
    <property type="match status" value="1"/>
</dbReference>
<evidence type="ECO:0000256" key="10">
    <source>
        <dbReference type="ARBA" id="ARBA00023296"/>
    </source>
</evidence>